<dbReference type="KEGG" id="cmav:ABHF33_03630"/>
<feature type="domain" description="Tox-GHH2" evidence="1">
    <location>
        <begin position="38"/>
        <end position="125"/>
    </location>
</feature>
<name>A0AAU7FCJ5_9NEIS</name>
<dbReference type="InterPro" id="IPR028917">
    <property type="entry name" value="Tox-GHH2_domain"/>
</dbReference>
<accession>A0AAU7FCJ5</accession>
<reference evidence="2" key="1">
    <citation type="submission" date="2024-05" db="EMBL/GenBank/DDBJ databases">
        <authorList>
            <person name="Yang L."/>
            <person name="Pan L."/>
        </authorList>
    </citation>
    <scope>NUCLEOTIDE SEQUENCE</scope>
    <source>
        <strain evidence="2">FCG-7</strain>
    </source>
</reference>
<dbReference type="Pfam" id="PF15635">
    <property type="entry name" value="Tox-GHH2"/>
    <property type="match status" value="1"/>
</dbReference>
<protein>
    <submittedName>
        <fullName evidence="2">HNH/endonuclease VII fold toxin-2 domain-containing protein</fullName>
    </submittedName>
</protein>
<sequence length="139" mass="15033">MLVQFENTSSTDKTKEGKGCCPGQTGHHLLSSAMFSDCSKSEYKASKAPTICVEGAYSSNGSHGMIHRNMRDNLGKLEDAAGNKIPYNTPITKKQAIDEATKSVEQTFPTAGCDPKCIRAQLNEFYKDLDCTPKSHPGG</sequence>
<evidence type="ECO:0000259" key="1">
    <source>
        <dbReference type="Pfam" id="PF15635"/>
    </source>
</evidence>
<evidence type="ECO:0000313" key="2">
    <source>
        <dbReference type="EMBL" id="XBM01393.1"/>
    </source>
</evidence>
<proteinExistence type="predicted"/>
<organism evidence="2">
    <name type="scientific">Chitinibacter mangrovi</name>
    <dbReference type="NCBI Taxonomy" id="3153927"/>
    <lineage>
        <taxon>Bacteria</taxon>
        <taxon>Pseudomonadati</taxon>
        <taxon>Pseudomonadota</taxon>
        <taxon>Betaproteobacteria</taxon>
        <taxon>Neisseriales</taxon>
        <taxon>Chitinibacteraceae</taxon>
        <taxon>Chitinibacter</taxon>
    </lineage>
</organism>
<gene>
    <name evidence="2" type="ORF">ABHF33_03630</name>
</gene>
<dbReference type="EMBL" id="CP157355">
    <property type="protein sequence ID" value="XBM01393.1"/>
    <property type="molecule type" value="Genomic_DNA"/>
</dbReference>
<dbReference type="AlphaFoldDB" id="A0AAU7FCJ5"/>
<dbReference type="RefSeq" id="WP_348945690.1">
    <property type="nucleotide sequence ID" value="NZ_CP157355.1"/>
</dbReference>